<organism evidence="2 3">
    <name type="scientific">Massilimicrobiota timonensis</name>
    <dbReference type="NCBI Taxonomy" id="1776392"/>
    <lineage>
        <taxon>Bacteria</taxon>
        <taxon>Bacillati</taxon>
        <taxon>Bacillota</taxon>
        <taxon>Erysipelotrichia</taxon>
        <taxon>Erysipelotrichales</taxon>
        <taxon>Erysipelotrichaceae</taxon>
        <taxon>Massilimicrobiota</taxon>
    </lineage>
</organism>
<keyword evidence="2" id="KW-0808">Transferase</keyword>
<evidence type="ECO:0000259" key="1">
    <source>
        <dbReference type="PROSITE" id="PS51186"/>
    </source>
</evidence>
<reference evidence="2 3" key="2">
    <citation type="submission" date="2023-06" db="EMBL/GenBank/DDBJ databases">
        <authorList>
            <person name="Zeman M."/>
            <person name="Kubasova T."/>
            <person name="Jahodarova E."/>
            <person name="Nykrynova M."/>
            <person name="Rychlik I."/>
        </authorList>
    </citation>
    <scope>NUCLEOTIDE SEQUENCE [LARGE SCALE GENOMIC DNA]</scope>
    <source>
        <strain evidence="2 3">ET341</strain>
    </source>
</reference>
<dbReference type="EC" id="2.3.1.-" evidence="2"/>
<dbReference type="Pfam" id="PF08445">
    <property type="entry name" value="FR47"/>
    <property type="match status" value="1"/>
</dbReference>
<gene>
    <name evidence="2" type="ORF">QUV98_08025</name>
</gene>
<dbReference type="GO" id="GO:0016746">
    <property type="term" value="F:acyltransferase activity"/>
    <property type="evidence" value="ECO:0007669"/>
    <property type="project" value="UniProtKB-KW"/>
</dbReference>
<proteinExistence type="predicted"/>
<evidence type="ECO:0000313" key="3">
    <source>
        <dbReference type="Proteomes" id="UP001529275"/>
    </source>
</evidence>
<feature type="domain" description="N-acetyltransferase" evidence="1">
    <location>
        <begin position="108"/>
        <end position="230"/>
    </location>
</feature>
<keyword evidence="3" id="KW-1185">Reference proteome</keyword>
<dbReference type="EMBL" id="JAUDCK010000028">
    <property type="protein sequence ID" value="MDM8196261.1"/>
    <property type="molecule type" value="Genomic_DNA"/>
</dbReference>
<dbReference type="Gene3D" id="3.40.630.30">
    <property type="match status" value="1"/>
</dbReference>
<dbReference type="PANTHER" id="PTHR20958">
    <property type="entry name" value="GLYCINE N-ACYLTRANSFERASE-LIKE PROTEIN"/>
    <property type="match status" value="1"/>
</dbReference>
<dbReference type="RefSeq" id="WP_289527906.1">
    <property type="nucleotide sequence ID" value="NZ_JAUDCK010000028.1"/>
</dbReference>
<protein>
    <submittedName>
        <fullName evidence="2">GNAT family N-acetyltransferase</fullName>
        <ecNumber evidence="2">2.3.1.-</ecNumber>
    </submittedName>
</protein>
<dbReference type="SUPFAM" id="SSF55729">
    <property type="entry name" value="Acyl-CoA N-acyltransferases (Nat)"/>
    <property type="match status" value="1"/>
</dbReference>
<keyword evidence="2" id="KW-0012">Acyltransferase</keyword>
<name>A0ABT7UJE3_9FIRM</name>
<dbReference type="CDD" id="cd04301">
    <property type="entry name" value="NAT_SF"/>
    <property type="match status" value="1"/>
</dbReference>
<sequence>MMILDSIDDIDFIEPLRLNMTDVFYREDDGLIMLERESQSIMISMTDIDKFKRLWSQCHLDQYQLYNVKQKEVVDLLINEYHKKDYFACYQAVYMATQPIEFTIPDHVSIRLLTQNYLDDVYHIYHHMSDRDYIKDRIEKKALWGLFHDGQLAGFIGMHREGSMGILEIKKEYQRRGYGSLLESYLINELLKQKKVPYCQVVVGNEASLALQRKLNMTLSTTYSYWVFDE</sequence>
<dbReference type="InterPro" id="IPR016181">
    <property type="entry name" value="Acyl_CoA_acyltransferase"/>
</dbReference>
<reference evidence="3" key="1">
    <citation type="submission" date="2023-06" db="EMBL/GenBank/DDBJ databases">
        <title>Identification and characterization of horizontal gene transfer across gut microbiota members of farm animals based on homology search.</title>
        <authorList>
            <person name="Zeman M."/>
            <person name="Kubasova T."/>
            <person name="Jahodarova E."/>
            <person name="Nykrynova M."/>
            <person name="Rychlik I."/>
        </authorList>
    </citation>
    <scope>NUCLEOTIDE SEQUENCE [LARGE SCALE GENOMIC DNA]</scope>
    <source>
        <strain evidence="3">ET341</strain>
    </source>
</reference>
<accession>A0ABT7UJE3</accession>
<dbReference type="InterPro" id="IPR053225">
    <property type="entry name" value="Acyl-CoA_N-acyltransferase"/>
</dbReference>
<dbReference type="InterPro" id="IPR013653">
    <property type="entry name" value="GCN5-like_dom"/>
</dbReference>
<dbReference type="Proteomes" id="UP001529275">
    <property type="component" value="Unassembled WGS sequence"/>
</dbReference>
<dbReference type="PROSITE" id="PS51186">
    <property type="entry name" value="GNAT"/>
    <property type="match status" value="1"/>
</dbReference>
<dbReference type="InterPro" id="IPR000182">
    <property type="entry name" value="GNAT_dom"/>
</dbReference>
<comment type="caution">
    <text evidence="2">The sequence shown here is derived from an EMBL/GenBank/DDBJ whole genome shotgun (WGS) entry which is preliminary data.</text>
</comment>
<evidence type="ECO:0000313" key="2">
    <source>
        <dbReference type="EMBL" id="MDM8196261.1"/>
    </source>
</evidence>
<dbReference type="PANTHER" id="PTHR20958:SF6">
    <property type="entry name" value="GLYCINE N-ACYLTRANSFERASE-LIKE PROTEIN"/>
    <property type="match status" value="1"/>
</dbReference>